<organism evidence="4 5">
    <name type="scientific">Glarea lozoyensis (strain ATCC 20868 / MF5171)</name>
    <dbReference type="NCBI Taxonomy" id="1116229"/>
    <lineage>
        <taxon>Eukaryota</taxon>
        <taxon>Fungi</taxon>
        <taxon>Dikarya</taxon>
        <taxon>Ascomycota</taxon>
        <taxon>Pezizomycotina</taxon>
        <taxon>Leotiomycetes</taxon>
        <taxon>Helotiales</taxon>
        <taxon>Helotiaceae</taxon>
        <taxon>Glarea</taxon>
    </lineage>
</organism>
<dbReference type="Proteomes" id="UP000016922">
    <property type="component" value="Unassembled WGS sequence"/>
</dbReference>
<keyword evidence="3" id="KW-0732">Signal</keyword>
<dbReference type="OrthoDB" id="2331100at2759"/>
<feature type="compositionally biased region" description="Low complexity" evidence="1">
    <location>
        <begin position="175"/>
        <end position="185"/>
    </location>
</feature>
<dbReference type="RefSeq" id="XP_008080002.1">
    <property type="nucleotide sequence ID" value="XM_008081811.1"/>
</dbReference>
<dbReference type="HOGENOM" id="CLU_739778_0_0_1"/>
<evidence type="ECO:0000256" key="2">
    <source>
        <dbReference type="SAM" id="Phobius"/>
    </source>
</evidence>
<dbReference type="SUPFAM" id="SSF49503">
    <property type="entry name" value="Cupredoxins"/>
    <property type="match status" value="1"/>
</dbReference>
<keyword evidence="2" id="KW-0812">Transmembrane</keyword>
<dbReference type="GeneID" id="19465451"/>
<keyword evidence="2" id="KW-0472">Membrane</keyword>
<evidence type="ECO:0008006" key="6">
    <source>
        <dbReference type="Google" id="ProtNLM"/>
    </source>
</evidence>
<feature type="signal peptide" evidence="3">
    <location>
        <begin position="1"/>
        <end position="20"/>
    </location>
</feature>
<name>S3D6K7_GLAL2</name>
<sequence length="374" mass="40150">MLSLVRTLLFLSFLLQCISAQNYDFNDAFKKSLDKGTVQIVGVGDTKTRVFPVTPQFFPVTIARNVGETISFRFFANSTQEFSVTEGTLTSPCIPKPGGFSSGVIRNPTVFGQSVGEFYYFNFTVVTPEPFYYFANTEACTFGMAGGINTPGTTSASFRRASIALADSPQNPFVTPSSPTSPTTTLNPQATSSSASDSSGQNITLVLVATPLGIAGILFGIFGVITYVRRLRRARALEAIDQESGKGSKKTLELENDPQAFEMGMKSPSIFELWGDIGMKHLSGIRPSRTSGPPPKVPSKDGPVVPGRVQLTDEPMNRTRMSLKRATAGAQTSQDFGFRSPELTRPASSSAWVRNPGLRSPAGVPKVSSLTGLP</sequence>
<dbReference type="AlphaFoldDB" id="S3D6K7"/>
<evidence type="ECO:0000313" key="5">
    <source>
        <dbReference type="Proteomes" id="UP000016922"/>
    </source>
</evidence>
<dbReference type="EMBL" id="KE145358">
    <property type="protein sequence ID" value="EPE33385.1"/>
    <property type="molecule type" value="Genomic_DNA"/>
</dbReference>
<gene>
    <name evidence="4" type="ORF">GLAREA_06398</name>
</gene>
<feature type="transmembrane region" description="Helical" evidence="2">
    <location>
        <begin position="203"/>
        <end position="228"/>
    </location>
</feature>
<dbReference type="InterPro" id="IPR052953">
    <property type="entry name" value="Ser-rich/MCO-related"/>
</dbReference>
<evidence type="ECO:0000313" key="4">
    <source>
        <dbReference type="EMBL" id="EPE33385.1"/>
    </source>
</evidence>
<dbReference type="KEGG" id="glz:GLAREA_06398"/>
<keyword evidence="2" id="KW-1133">Transmembrane helix</keyword>
<evidence type="ECO:0000256" key="3">
    <source>
        <dbReference type="SAM" id="SignalP"/>
    </source>
</evidence>
<reference evidence="4 5" key="1">
    <citation type="journal article" date="2013" name="BMC Genomics">
        <title>Genomics-driven discovery of the pneumocandin biosynthetic gene cluster in the fungus Glarea lozoyensis.</title>
        <authorList>
            <person name="Chen L."/>
            <person name="Yue Q."/>
            <person name="Zhang X."/>
            <person name="Xiang M."/>
            <person name="Wang C."/>
            <person name="Li S."/>
            <person name="Che Y."/>
            <person name="Ortiz-Lopez F.J."/>
            <person name="Bills G.F."/>
            <person name="Liu X."/>
            <person name="An Z."/>
        </authorList>
    </citation>
    <scope>NUCLEOTIDE SEQUENCE [LARGE SCALE GENOMIC DNA]</scope>
    <source>
        <strain evidence="5">ATCC 20868 / MF5171</strain>
    </source>
</reference>
<accession>S3D6K7</accession>
<feature type="region of interest" description="Disordered" evidence="1">
    <location>
        <begin position="322"/>
        <end position="374"/>
    </location>
</feature>
<protein>
    <recommendedName>
        <fullName evidence="6">Cupredoxin</fullName>
    </recommendedName>
</protein>
<keyword evidence="5" id="KW-1185">Reference proteome</keyword>
<feature type="chain" id="PRO_5004519556" description="Cupredoxin" evidence="3">
    <location>
        <begin position="21"/>
        <end position="374"/>
    </location>
</feature>
<feature type="region of interest" description="Disordered" evidence="1">
    <location>
        <begin position="168"/>
        <end position="198"/>
    </location>
</feature>
<evidence type="ECO:0000256" key="1">
    <source>
        <dbReference type="SAM" id="MobiDB-lite"/>
    </source>
</evidence>
<dbReference type="InterPro" id="IPR008972">
    <property type="entry name" value="Cupredoxin"/>
</dbReference>
<proteinExistence type="predicted"/>
<dbReference type="PANTHER" id="PTHR34883:SF15">
    <property type="entry name" value="EXTRACELLULAR SERINE-RICH PROTEIN"/>
    <property type="match status" value="1"/>
</dbReference>
<feature type="region of interest" description="Disordered" evidence="1">
    <location>
        <begin position="285"/>
        <end position="310"/>
    </location>
</feature>
<dbReference type="OMA" id="PSIFELW"/>
<dbReference type="PANTHER" id="PTHR34883">
    <property type="entry name" value="SERINE-RICH PROTEIN, PUTATIVE-RELATED-RELATED"/>
    <property type="match status" value="1"/>
</dbReference>